<evidence type="ECO:0000313" key="8">
    <source>
        <dbReference type="Proteomes" id="UP000230161"/>
    </source>
</evidence>
<dbReference type="AlphaFoldDB" id="A0A2M9C0I1"/>
<evidence type="ECO:0000256" key="6">
    <source>
        <dbReference type="RuleBase" id="RU361187"/>
    </source>
</evidence>
<dbReference type="InterPro" id="IPR023296">
    <property type="entry name" value="Glyco_hydro_beta-prop_sf"/>
</dbReference>
<dbReference type="GO" id="GO:0005975">
    <property type="term" value="P:carbohydrate metabolic process"/>
    <property type="evidence" value="ECO:0007669"/>
    <property type="project" value="InterPro"/>
</dbReference>
<dbReference type="Proteomes" id="UP000230161">
    <property type="component" value="Unassembled WGS sequence"/>
</dbReference>
<feature type="active site" description="Proton donor" evidence="4">
    <location>
        <position position="177"/>
    </location>
</feature>
<dbReference type="Pfam" id="PF04616">
    <property type="entry name" value="Glyco_hydro_43"/>
    <property type="match status" value="1"/>
</dbReference>
<evidence type="ECO:0000256" key="1">
    <source>
        <dbReference type="ARBA" id="ARBA00009865"/>
    </source>
</evidence>
<dbReference type="PANTHER" id="PTHR42812">
    <property type="entry name" value="BETA-XYLOSIDASE"/>
    <property type="match status" value="1"/>
</dbReference>
<evidence type="ECO:0000256" key="5">
    <source>
        <dbReference type="PIRSR" id="PIRSR606710-2"/>
    </source>
</evidence>
<reference evidence="7 8" key="1">
    <citation type="submission" date="2017-11" db="EMBL/GenBank/DDBJ databases">
        <title>Genomic Encyclopedia of Archaeal and Bacterial Type Strains, Phase II (KMG-II): From Individual Species to Whole Genera.</title>
        <authorList>
            <person name="Goeker M."/>
        </authorList>
    </citation>
    <scope>NUCLEOTIDE SEQUENCE [LARGE SCALE GENOMIC DNA]</scope>
    <source>
        <strain evidence="7 8">DSM 25625</strain>
    </source>
</reference>
<keyword evidence="2 6" id="KW-0378">Hydrolase</keyword>
<dbReference type="OrthoDB" id="9801455at2"/>
<name>A0A2M9C0I1_9MICO</name>
<keyword evidence="3 6" id="KW-0326">Glycosidase</keyword>
<protein>
    <submittedName>
        <fullName evidence="7">Glycosyl hydrolase family 43</fullName>
    </submittedName>
</protein>
<feature type="active site" description="Proton acceptor" evidence="4">
    <location>
        <position position="12"/>
    </location>
</feature>
<organism evidence="7 8">
    <name type="scientific">Compostimonas suwonensis</name>
    <dbReference type="NCBI Taxonomy" id="1048394"/>
    <lineage>
        <taxon>Bacteria</taxon>
        <taxon>Bacillati</taxon>
        <taxon>Actinomycetota</taxon>
        <taxon>Actinomycetes</taxon>
        <taxon>Micrococcales</taxon>
        <taxon>Microbacteriaceae</taxon>
        <taxon>Compostimonas</taxon>
    </lineage>
</organism>
<dbReference type="InterPro" id="IPR051795">
    <property type="entry name" value="Glycosyl_Hydrlase_43"/>
</dbReference>
<sequence length="497" mass="53626">MLLPAIPGFYPDPSICRVGESFFIANSTFQYLPGVPVHESTDLRTWRLVANAFSRPEQLDLSGAPSNAGIYAPTIRHRDGRFFVVTSDLLSAREGHLIVHAEEAAGPWSVPVRASGAIGIDPDLFWDEDGTCYLTWKGVSDTGLSGILSSAIDPLTGERRGEVRQLWQGTGVLTDPEGPHLYRRDGFYYCLLAEGGTTRTHSVTIARAKSLDGPWEDCPSNPIFTHRGTASSVQNVGHADLVENADGTWAAVYLGVRPRGFVPKFHVNGRETFVADVRWVEGWPVFDDAREAAVFETDFVDGFNSAELDGRWISHGGAQWSATSPVEEGLSIRPVDRNEYLPALSVRARDEYWNVVAEVTGAGALQVHMDTDNWAEIALADGTASVTLSSVGLRHTLASVPVDATVSALHVSAQEWTPEMGFNSGPDQLVFSVGTADGPVEVARFDGRLLSTEVTAGFTGRVVGVRTLGGSCVLHRFSYEPIAPAGDGDAAENPFKA</sequence>
<keyword evidence="8" id="KW-1185">Reference proteome</keyword>
<dbReference type="CDD" id="cd18617">
    <property type="entry name" value="GH43_XynB-like"/>
    <property type="match status" value="1"/>
</dbReference>
<dbReference type="SUPFAM" id="SSF75005">
    <property type="entry name" value="Arabinanase/levansucrase/invertase"/>
    <property type="match status" value="1"/>
</dbReference>
<comment type="caution">
    <text evidence="7">The sequence shown here is derived from an EMBL/GenBank/DDBJ whole genome shotgun (WGS) entry which is preliminary data.</text>
</comment>
<dbReference type="EMBL" id="PGFB01000002">
    <property type="protein sequence ID" value="PJJ63858.1"/>
    <property type="molecule type" value="Genomic_DNA"/>
</dbReference>
<feature type="site" description="Important for catalytic activity, responsible for pKa modulation of the active site Glu and correct orientation of both the proton donor and substrate" evidence="5">
    <location>
        <position position="121"/>
    </location>
</feature>
<gene>
    <name evidence="7" type="ORF">CLV54_1535</name>
</gene>
<proteinExistence type="inferred from homology"/>
<evidence type="ECO:0000256" key="4">
    <source>
        <dbReference type="PIRSR" id="PIRSR606710-1"/>
    </source>
</evidence>
<dbReference type="PANTHER" id="PTHR42812:SF12">
    <property type="entry name" value="BETA-XYLOSIDASE-RELATED"/>
    <property type="match status" value="1"/>
</dbReference>
<dbReference type="InterPro" id="IPR006710">
    <property type="entry name" value="Glyco_hydro_43"/>
</dbReference>
<accession>A0A2M9C0I1</accession>
<evidence type="ECO:0000256" key="3">
    <source>
        <dbReference type="ARBA" id="ARBA00023295"/>
    </source>
</evidence>
<dbReference type="GO" id="GO:0004553">
    <property type="term" value="F:hydrolase activity, hydrolyzing O-glycosyl compounds"/>
    <property type="evidence" value="ECO:0007669"/>
    <property type="project" value="InterPro"/>
</dbReference>
<evidence type="ECO:0000256" key="2">
    <source>
        <dbReference type="ARBA" id="ARBA00022801"/>
    </source>
</evidence>
<evidence type="ECO:0000313" key="7">
    <source>
        <dbReference type="EMBL" id="PJJ63858.1"/>
    </source>
</evidence>
<comment type="similarity">
    <text evidence="1 6">Belongs to the glycosyl hydrolase 43 family.</text>
</comment>
<dbReference type="Gene3D" id="2.115.10.20">
    <property type="entry name" value="Glycosyl hydrolase domain, family 43"/>
    <property type="match status" value="1"/>
</dbReference>
<dbReference type="Gene3D" id="2.60.120.200">
    <property type="match status" value="1"/>
</dbReference>